<organism evidence="2 3">
    <name type="scientific">Planoprotostelium fungivorum</name>
    <dbReference type="NCBI Taxonomy" id="1890364"/>
    <lineage>
        <taxon>Eukaryota</taxon>
        <taxon>Amoebozoa</taxon>
        <taxon>Evosea</taxon>
        <taxon>Variosea</taxon>
        <taxon>Cavosteliida</taxon>
        <taxon>Cavosteliaceae</taxon>
        <taxon>Planoprotostelium</taxon>
    </lineage>
</organism>
<reference evidence="2 3" key="1">
    <citation type="journal article" date="2018" name="Genome Biol. Evol.">
        <title>Multiple Roots of Fruiting Body Formation in Amoebozoa.</title>
        <authorList>
            <person name="Hillmann F."/>
            <person name="Forbes G."/>
            <person name="Novohradska S."/>
            <person name="Ferling I."/>
            <person name="Riege K."/>
            <person name="Groth M."/>
            <person name="Westermann M."/>
            <person name="Marz M."/>
            <person name="Spaller T."/>
            <person name="Winckler T."/>
            <person name="Schaap P."/>
            <person name="Glockner G."/>
        </authorList>
    </citation>
    <scope>NUCLEOTIDE SEQUENCE [LARGE SCALE GENOMIC DNA]</scope>
    <source>
        <strain evidence="2 3">Jena</strain>
    </source>
</reference>
<name>A0A2P6NVN9_9EUKA</name>
<evidence type="ECO:0000313" key="2">
    <source>
        <dbReference type="EMBL" id="PRP88034.1"/>
    </source>
</evidence>
<sequence length="75" mass="8392">MHRPKQATALDSVPHTCELENNIEELGKFGSVWSGEIEAPPRSSRSVCGTEDNERKHGRDIEKAAPQYDSERICP</sequence>
<dbReference type="Proteomes" id="UP000241769">
    <property type="component" value="Unassembled WGS sequence"/>
</dbReference>
<keyword evidence="3" id="KW-1185">Reference proteome</keyword>
<feature type="compositionally biased region" description="Basic and acidic residues" evidence="1">
    <location>
        <begin position="52"/>
        <end position="75"/>
    </location>
</feature>
<evidence type="ECO:0000313" key="3">
    <source>
        <dbReference type="Proteomes" id="UP000241769"/>
    </source>
</evidence>
<proteinExistence type="predicted"/>
<comment type="caution">
    <text evidence="2">The sequence shown here is derived from an EMBL/GenBank/DDBJ whole genome shotgun (WGS) entry which is preliminary data.</text>
</comment>
<dbReference type="EMBL" id="MDYQ01000015">
    <property type="protein sequence ID" value="PRP88034.1"/>
    <property type="molecule type" value="Genomic_DNA"/>
</dbReference>
<gene>
    <name evidence="2" type="ORF">PROFUN_04462</name>
</gene>
<accession>A0A2P6NVN9</accession>
<dbReference type="InParanoid" id="A0A2P6NVN9"/>
<feature type="region of interest" description="Disordered" evidence="1">
    <location>
        <begin position="38"/>
        <end position="75"/>
    </location>
</feature>
<dbReference type="AlphaFoldDB" id="A0A2P6NVN9"/>
<evidence type="ECO:0000256" key="1">
    <source>
        <dbReference type="SAM" id="MobiDB-lite"/>
    </source>
</evidence>
<protein>
    <submittedName>
        <fullName evidence="2">Uncharacterized protein</fullName>
    </submittedName>
</protein>